<dbReference type="PROSITE" id="PS51186">
    <property type="entry name" value="GNAT"/>
    <property type="match status" value="1"/>
</dbReference>
<reference evidence="4 5" key="1">
    <citation type="submission" date="2018-06" db="EMBL/GenBank/DDBJ databases">
        <authorList>
            <consortium name="Pathogen Informatics"/>
            <person name="Doyle S."/>
        </authorList>
    </citation>
    <scope>NUCLEOTIDE SEQUENCE [LARGE SCALE GENOMIC DNA]</scope>
    <source>
        <strain evidence="4 5">NCTC11470</strain>
    </source>
</reference>
<dbReference type="SUPFAM" id="SSF55729">
    <property type="entry name" value="Acyl-CoA N-acyltransferases (Nat)"/>
    <property type="match status" value="1"/>
</dbReference>
<dbReference type="AlphaFoldDB" id="A0A380PVP5"/>
<dbReference type="OrthoDB" id="9789605at2"/>
<dbReference type="NCBIfam" id="NF007853">
    <property type="entry name" value="PRK10562.1"/>
    <property type="match status" value="1"/>
</dbReference>
<dbReference type="Pfam" id="PF00583">
    <property type="entry name" value="Acetyltransf_1"/>
    <property type="match status" value="1"/>
</dbReference>
<proteinExistence type="predicted"/>
<dbReference type="GO" id="GO:0016747">
    <property type="term" value="F:acyltransferase activity, transferring groups other than amino-acyl groups"/>
    <property type="evidence" value="ECO:0007669"/>
    <property type="project" value="InterPro"/>
</dbReference>
<dbReference type="CDD" id="cd04301">
    <property type="entry name" value="NAT_SF"/>
    <property type="match status" value="1"/>
</dbReference>
<feature type="domain" description="N-acetyltransferase" evidence="3">
    <location>
        <begin position="1"/>
        <end position="153"/>
    </location>
</feature>
<keyword evidence="1 4" id="KW-0808">Transferase</keyword>
<dbReference type="EMBL" id="UHJA01000001">
    <property type="protein sequence ID" value="SUP77660.1"/>
    <property type="molecule type" value="Genomic_DNA"/>
</dbReference>
<protein>
    <submittedName>
        <fullName evidence="4">Acetyltransferase</fullName>
        <ecNumber evidence="4">2.3.1.-</ecNumber>
    </submittedName>
</protein>
<evidence type="ECO:0000259" key="3">
    <source>
        <dbReference type="PROSITE" id="PS51186"/>
    </source>
</evidence>
<sequence>MIRTARPEDLEAIMPLWLTSTIAAHPFIAEQYWHESAPLVRNTYLPAARTWVYCQQEEPPAVTPAGNTIVGFISILEEQLVGALFVEPSFHGKGVGKLLMDHAQQHYKALTLEVYQRNLRAYHFYRKQGFVVAERSYNAETKNFILTMQWFRPI</sequence>
<gene>
    <name evidence="4" type="primary">yjaB_2</name>
    <name evidence="4" type="ORF">NCTC11470_02737</name>
</gene>
<dbReference type="GeneID" id="57905223"/>
<evidence type="ECO:0000313" key="4">
    <source>
        <dbReference type="EMBL" id="SUP77660.1"/>
    </source>
</evidence>
<evidence type="ECO:0000313" key="5">
    <source>
        <dbReference type="Proteomes" id="UP000254835"/>
    </source>
</evidence>
<dbReference type="Proteomes" id="UP000254835">
    <property type="component" value="Unassembled WGS sequence"/>
</dbReference>
<evidence type="ECO:0000256" key="1">
    <source>
        <dbReference type="ARBA" id="ARBA00022679"/>
    </source>
</evidence>
<keyword evidence="2 4" id="KW-0012">Acyltransferase</keyword>
<name>A0A380PVP5_YERFR</name>
<organism evidence="4 5">
    <name type="scientific">Yersinia frederiksenii</name>
    <dbReference type="NCBI Taxonomy" id="29484"/>
    <lineage>
        <taxon>Bacteria</taxon>
        <taxon>Pseudomonadati</taxon>
        <taxon>Pseudomonadota</taxon>
        <taxon>Gammaproteobacteria</taxon>
        <taxon>Enterobacterales</taxon>
        <taxon>Yersiniaceae</taxon>
        <taxon>Yersinia</taxon>
    </lineage>
</organism>
<accession>A0A380PVP5</accession>
<dbReference type="PANTHER" id="PTHR43800:SF1">
    <property type="entry name" value="PEPTIDYL-LYSINE N-ACETYLTRANSFERASE YJAB"/>
    <property type="match status" value="1"/>
</dbReference>
<evidence type="ECO:0000256" key="2">
    <source>
        <dbReference type="ARBA" id="ARBA00023315"/>
    </source>
</evidence>
<dbReference type="RefSeq" id="WP_032910573.1">
    <property type="nucleotide sequence ID" value="NZ_CP023964.1"/>
</dbReference>
<dbReference type="InterPro" id="IPR016181">
    <property type="entry name" value="Acyl_CoA_acyltransferase"/>
</dbReference>
<dbReference type="InterPro" id="IPR000182">
    <property type="entry name" value="GNAT_dom"/>
</dbReference>
<dbReference type="EC" id="2.3.1.-" evidence="4"/>
<dbReference type="PANTHER" id="PTHR43800">
    <property type="entry name" value="PEPTIDYL-LYSINE N-ACETYLTRANSFERASE YJAB"/>
    <property type="match status" value="1"/>
</dbReference>
<dbReference type="Gene3D" id="3.40.630.30">
    <property type="match status" value="1"/>
</dbReference>